<dbReference type="Proteomes" id="UP001596997">
    <property type="component" value="Unassembled WGS sequence"/>
</dbReference>
<dbReference type="Gene3D" id="3.40.50.2020">
    <property type="match status" value="1"/>
</dbReference>
<dbReference type="PANTHER" id="PTHR47505:SF1">
    <property type="entry name" value="DNA UTILIZATION PROTEIN YHGH"/>
    <property type="match status" value="1"/>
</dbReference>
<organism evidence="3 4">
    <name type="scientific">Pseudofulvibacter geojedonensis</name>
    <dbReference type="NCBI Taxonomy" id="1123758"/>
    <lineage>
        <taxon>Bacteria</taxon>
        <taxon>Pseudomonadati</taxon>
        <taxon>Bacteroidota</taxon>
        <taxon>Flavobacteriia</taxon>
        <taxon>Flavobacteriales</taxon>
        <taxon>Flavobacteriaceae</taxon>
        <taxon>Pseudofulvibacter</taxon>
    </lineage>
</organism>
<dbReference type="SUPFAM" id="SSF53271">
    <property type="entry name" value="PRTase-like"/>
    <property type="match status" value="1"/>
</dbReference>
<evidence type="ECO:0000313" key="4">
    <source>
        <dbReference type="Proteomes" id="UP001596997"/>
    </source>
</evidence>
<dbReference type="InterPro" id="IPR000836">
    <property type="entry name" value="PRTase_dom"/>
</dbReference>
<name>A0ABW3I0E2_9FLAO</name>
<sequence length="228" mass="25859">MYKYLINLLFPKLCVGCEDLLNGNEIFLCNKCLHLVPCTNLHTIEGSMIKDLFYGSVCLEQATALFYFHKDGIVQKLMHHLKYKGQEGISSYLGNWLGEDLKSCNAYKDIDIVIPVPLHTKKLKSRGYNQVDGFGKAIANKLKVGFVNNVLIRDKNTHTQTKKSRWKRWKNVDTIFMLDSTKTALLKGKHILLVDDIITTGSTIKACAYELLKIPNVKLSIAVMAYTE</sequence>
<reference evidence="4" key="1">
    <citation type="journal article" date="2019" name="Int. J. Syst. Evol. Microbiol.">
        <title>The Global Catalogue of Microorganisms (GCM) 10K type strain sequencing project: providing services to taxonomists for standard genome sequencing and annotation.</title>
        <authorList>
            <consortium name="The Broad Institute Genomics Platform"/>
            <consortium name="The Broad Institute Genome Sequencing Center for Infectious Disease"/>
            <person name="Wu L."/>
            <person name="Ma J."/>
        </authorList>
    </citation>
    <scope>NUCLEOTIDE SEQUENCE [LARGE SCALE GENOMIC DNA]</scope>
    <source>
        <strain evidence="4">CCUG 62114</strain>
    </source>
</reference>
<evidence type="ECO:0000313" key="3">
    <source>
        <dbReference type="EMBL" id="MFD0963248.1"/>
    </source>
</evidence>
<comment type="caution">
    <text evidence="3">The sequence shown here is derived from an EMBL/GenBank/DDBJ whole genome shotgun (WGS) entry which is preliminary data.</text>
</comment>
<feature type="domain" description="Phosphoribosyltransferase" evidence="2">
    <location>
        <begin position="134"/>
        <end position="223"/>
    </location>
</feature>
<comment type="similarity">
    <text evidence="1">Belongs to the ComF/GntX family.</text>
</comment>
<dbReference type="InterPro" id="IPR051910">
    <property type="entry name" value="ComF/GntX_DNA_util-trans"/>
</dbReference>
<dbReference type="Pfam" id="PF00156">
    <property type="entry name" value="Pribosyltran"/>
    <property type="match status" value="1"/>
</dbReference>
<dbReference type="EMBL" id="JBHTJM010000005">
    <property type="protein sequence ID" value="MFD0963248.1"/>
    <property type="molecule type" value="Genomic_DNA"/>
</dbReference>
<dbReference type="InterPro" id="IPR029057">
    <property type="entry name" value="PRTase-like"/>
</dbReference>
<keyword evidence="4" id="KW-1185">Reference proteome</keyword>
<protein>
    <submittedName>
        <fullName evidence="3">ComF family protein</fullName>
    </submittedName>
</protein>
<dbReference type="CDD" id="cd06223">
    <property type="entry name" value="PRTases_typeI"/>
    <property type="match status" value="1"/>
</dbReference>
<accession>A0ABW3I0E2</accession>
<dbReference type="PANTHER" id="PTHR47505">
    <property type="entry name" value="DNA UTILIZATION PROTEIN YHGH"/>
    <property type="match status" value="1"/>
</dbReference>
<evidence type="ECO:0000256" key="1">
    <source>
        <dbReference type="ARBA" id="ARBA00008007"/>
    </source>
</evidence>
<dbReference type="RefSeq" id="WP_377713764.1">
    <property type="nucleotide sequence ID" value="NZ_JBHTJM010000005.1"/>
</dbReference>
<gene>
    <name evidence="3" type="ORF">ACFQ1O_04410</name>
</gene>
<evidence type="ECO:0000259" key="2">
    <source>
        <dbReference type="Pfam" id="PF00156"/>
    </source>
</evidence>
<proteinExistence type="inferred from homology"/>